<evidence type="ECO:0000256" key="6">
    <source>
        <dbReference type="ARBA" id="ARBA00022989"/>
    </source>
</evidence>
<dbReference type="AlphaFoldDB" id="A0A1E3L4X4"/>
<dbReference type="Pfam" id="PF01032">
    <property type="entry name" value="FecCD"/>
    <property type="match status" value="1"/>
</dbReference>
<evidence type="ECO:0000256" key="3">
    <source>
        <dbReference type="ARBA" id="ARBA00022448"/>
    </source>
</evidence>
<reference evidence="9 10" key="1">
    <citation type="submission" date="2016-08" db="EMBL/GenBank/DDBJ databases">
        <title>Genome sequencing of Paenibacillus sp. TI45-13ar, isolated from Korean traditional nuruk.</title>
        <authorList>
            <person name="Kim S.-J."/>
        </authorList>
    </citation>
    <scope>NUCLEOTIDE SEQUENCE [LARGE SCALE GENOMIC DNA]</scope>
    <source>
        <strain evidence="9 10">TI45-13ar</strain>
    </source>
</reference>
<proteinExistence type="inferred from homology"/>
<comment type="caution">
    <text evidence="9">The sequence shown here is derived from an EMBL/GenBank/DDBJ whole genome shotgun (WGS) entry which is preliminary data.</text>
</comment>
<feature type="transmembrane region" description="Helical" evidence="8">
    <location>
        <begin position="6"/>
        <end position="29"/>
    </location>
</feature>
<evidence type="ECO:0000256" key="4">
    <source>
        <dbReference type="ARBA" id="ARBA00022475"/>
    </source>
</evidence>
<dbReference type="GO" id="GO:0022857">
    <property type="term" value="F:transmembrane transporter activity"/>
    <property type="evidence" value="ECO:0007669"/>
    <property type="project" value="InterPro"/>
</dbReference>
<dbReference type="InterPro" id="IPR037294">
    <property type="entry name" value="ABC_BtuC-like"/>
</dbReference>
<evidence type="ECO:0000256" key="7">
    <source>
        <dbReference type="ARBA" id="ARBA00023136"/>
    </source>
</evidence>
<organism evidence="9 10">
    <name type="scientific">Paenibacillus nuruki</name>
    <dbReference type="NCBI Taxonomy" id="1886670"/>
    <lineage>
        <taxon>Bacteria</taxon>
        <taxon>Bacillati</taxon>
        <taxon>Bacillota</taxon>
        <taxon>Bacilli</taxon>
        <taxon>Bacillales</taxon>
        <taxon>Paenibacillaceae</taxon>
        <taxon>Paenibacillus</taxon>
    </lineage>
</organism>
<evidence type="ECO:0000313" key="9">
    <source>
        <dbReference type="EMBL" id="ODP28808.1"/>
    </source>
</evidence>
<dbReference type="PATRIC" id="fig|1886670.3.peg.1815"/>
<keyword evidence="6 8" id="KW-1133">Transmembrane helix</keyword>
<dbReference type="GO" id="GO:0005886">
    <property type="term" value="C:plasma membrane"/>
    <property type="evidence" value="ECO:0007669"/>
    <property type="project" value="UniProtKB-SubCell"/>
</dbReference>
<feature type="transmembrane region" description="Helical" evidence="8">
    <location>
        <begin position="119"/>
        <end position="142"/>
    </location>
</feature>
<feature type="transmembrane region" description="Helical" evidence="8">
    <location>
        <begin position="148"/>
        <end position="173"/>
    </location>
</feature>
<keyword evidence="10" id="KW-1185">Reference proteome</keyword>
<keyword evidence="4" id="KW-1003">Cell membrane</keyword>
<feature type="transmembrane region" description="Helical" evidence="8">
    <location>
        <begin position="280"/>
        <end position="302"/>
    </location>
</feature>
<keyword evidence="7 8" id="KW-0472">Membrane</keyword>
<comment type="similarity">
    <text evidence="2">Belongs to the binding-protein-dependent transport system permease family. FecCD subfamily.</text>
</comment>
<accession>A0A1E3L4X4</accession>
<name>A0A1E3L4X4_9BACL</name>
<protein>
    <submittedName>
        <fullName evidence="9">Iron-uptake system permease protein FeuB</fullName>
    </submittedName>
</protein>
<dbReference type="PANTHER" id="PTHR30472">
    <property type="entry name" value="FERRIC ENTEROBACTIN TRANSPORT SYSTEM PERMEASE PROTEIN"/>
    <property type="match status" value="1"/>
</dbReference>
<dbReference type="InterPro" id="IPR000522">
    <property type="entry name" value="ABC_transptr_permease_BtuC"/>
</dbReference>
<dbReference type="EMBL" id="MDER01000034">
    <property type="protein sequence ID" value="ODP28808.1"/>
    <property type="molecule type" value="Genomic_DNA"/>
</dbReference>
<feature type="transmembrane region" description="Helical" evidence="8">
    <location>
        <begin position="90"/>
        <end position="112"/>
    </location>
</feature>
<dbReference type="CDD" id="cd06550">
    <property type="entry name" value="TM_ABC_iron-siderophores_like"/>
    <property type="match status" value="1"/>
</dbReference>
<evidence type="ECO:0000313" key="10">
    <source>
        <dbReference type="Proteomes" id="UP000094578"/>
    </source>
</evidence>
<feature type="transmembrane region" description="Helical" evidence="8">
    <location>
        <begin position="238"/>
        <end position="268"/>
    </location>
</feature>
<gene>
    <name evidence="9" type="ORF">PTI45_01784</name>
</gene>
<dbReference type="RefSeq" id="WP_069327212.1">
    <property type="nucleotide sequence ID" value="NZ_MDER01000034.1"/>
</dbReference>
<feature type="transmembrane region" description="Helical" evidence="8">
    <location>
        <begin position="308"/>
        <end position="326"/>
    </location>
</feature>
<comment type="subcellular location">
    <subcellularLocation>
        <location evidence="1">Cell membrane</location>
        <topology evidence="1">Multi-pass membrane protein</topology>
    </subcellularLocation>
</comment>
<dbReference type="PANTHER" id="PTHR30472:SF30">
    <property type="entry name" value="IRON-UPTAKE SYSTEM PERMEASE PROTEIN FEUB"/>
    <property type="match status" value="1"/>
</dbReference>
<evidence type="ECO:0000256" key="5">
    <source>
        <dbReference type="ARBA" id="ARBA00022692"/>
    </source>
</evidence>
<keyword evidence="5 8" id="KW-0812">Transmembrane</keyword>
<feature type="transmembrane region" description="Helical" evidence="8">
    <location>
        <begin position="64"/>
        <end position="84"/>
    </location>
</feature>
<dbReference type="Gene3D" id="1.10.3470.10">
    <property type="entry name" value="ABC transporter involved in vitamin B12 uptake, BtuC"/>
    <property type="match status" value="1"/>
</dbReference>
<evidence type="ECO:0000256" key="8">
    <source>
        <dbReference type="SAM" id="Phobius"/>
    </source>
</evidence>
<dbReference type="GO" id="GO:0033214">
    <property type="term" value="P:siderophore-iron import into cell"/>
    <property type="evidence" value="ECO:0007669"/>
    <property type="project" value="TreeGrafter"/>
</dbReference>
<sequence>MYKINKLPAVIFTLAPVVTILMMILSILYGAKNISSLDVWNAIFHFDAGNVDHQIIRHSRLPRAIGALLIGAFLAMSGAVMQGITRNDLASPSLLGVLDGSVFAITLCMIFAPSVHGSSLIVVSMLGSAFGMLLVFGMSSLIPGAQSPIVLAILGTLTGMFLNGLADAIAMYFHVAQRISYWYNARLYQIDPELIQLSIPFAIVGFVIMLLLARSISALSLGDEISKGLGQRVKLVKFAAFIAVALLSGISVALAGKIAFIGLIVPHIAKMIGGTDYRRIIPLSGVLGGIFLACCDILSRFVNYPFETPIGVITALFGVPFFLYLIRRKGGKSHG</sequence>
<dbReference type="Proteomes" id="UP000094578">
    <property type="component" value="Unassembled WGS sequence"/>
</dbReference>
<feature type="transmembrane region" description="Helical" evidence="8">
    <location>
        <begin position="194"/>
        <end position="218"/>
    </location>
</feature>
<keyword evidence="3" id="KW-0813">Transport</keyword>
<evidence type="ECO:0000256" key="2">
    <source>
        <dbReference type="ARBA" id="ARBA00007935"/>
    </source>
</evidence>
<dbReference type="FunFam" id="1.10.3470.10:FF:000001">
    <property type="entry name" value="Vitamin B12 ABC transporter permease BtuC"/>
    <property type="match status" value="1"/>
</dbReference>
<dbReference type="SUPFAM" id="SSF81345">
    <property type="entry name" value="ABC transporter involved in vitamin B12 uptake, BtuC"/>
    <property type="match status" value="1"/>
</dbReference>
<dbReference type="STRING" id="1886670.PTI45_01784"/>
<evidence type="ECO:0000256" key="1">
    <source>
        <dbReference type="ARBA" id="ARBA00004651"/>
    </source>
</evidence>